<dbReference type="Pfam" id="PF00326">
    <property type="entry name" value="Peptidase_S9"/>
    <property type="match status" value="1"/>
</dbReference>
<dbReference type="RefSeq" id="WP_153584224.1">
    <property type="nucleotide sequence ID" value="NZ_WJBU01000005.1"/>
</dbReference>
<evidence type="ECO:0000313" key="9">
    <source>
        <dbReference type="EMBL" id="MRD46893.1"/>
    </source>
</evidence>
<dbReference type="GO" id="GO:0005829">
    <property type="term" value="C:cytosol"/>
    <property type="evidence" value="ECO:0007669"/>
    <property type="project" value="TreeGrafter"/>
</dbReference>
<keyword evidence="10" id="KW-1185">Reference proteome</keyword>
<organism evidence="9 10">
    <name type="scientific">Caenimonas koreensis DSM 17982</name>
    <dbReference type="NCBI Taxonomy" id="1121255"/>
    <lineage>
        <taxon>Bacteria</taxon>
        <taxon>Pseudomonadati</taxon>
        <taxon>Pseudomonadota</taxon>
        <taxon>Betaproteobacteria</taxon>
        <taxon>Burkholderiales</taxon>
        <taxon>Comamonadaceae</taxon>
        <taxon>Caenimonas</taxon>
    </lineage>
</organism>
<evidence type="ECO:0000256" key="6">
    <source>
        <dbReference type="SAM" id="SignalP"/>
    </source>
</evidence>
<dbReference type="InterPro" id="IPR002470">
    <property type="entry name" value="Peptidase_S9A"/>
</dbReference>
<name>A0A844B185_9BURK</name>
<dbReference type="InterPro" id="IPR023302">
    <property type="entry name" value="Pept_S9A_N"/>
</dbReference>
<evidence type="ECO:0000259" key="7">
    <source>
        <dbReference type="Pfam" id="PF00326"/>
    </source>
</evidence>
<dbReference type="AlphaFoldDB" id="A0A844B185"/>
<evidence type="ECO:0000256" key="5">
    <source>
        <dbReference type="ARBA" id="ARBA00022825"/>
    </source>
</evidence>
<gene>
    <name evidence="9" type="ORF">GHT07_06370</name>
</gene>
<comment type="catalytic activity">
    <reaction evidence="1">
        <text>Hydrolysis of Pro-|-Xaa &gt;&gt; Ala-|-Xaa in oligopeptides.</text>
        <dbReference type="EC" id="3.4.21.26"/>
    </reaction>
</comment>
<dbReference type="InterPro" id="IPR001375">
    <property type="entry name" value="Peptidase_S9_cat"/>
</dbReference>
<dbReference type="Gene3D" id="3.40.50.1820">
    <property type="entry name" value="alpha/beta hydrolase"/>
    <property type="match status" value="1"/>
</dbReference>
<keyword evidence="6" id="KW-0732">Signal</keyword>
<evidence type="ECO:0000256" key="2">
    <source>
        <dbReference type="ARBA" id="ARBA00011897"/>
    </source>
</evidence>
<evidence type="ECO:0000256" key="1">
    <source>
        <dbReference type="ARBA" id="ARBA00001070"/>
    </source>
</evidence>
<dbReference type="Proteomes" id="UP000487350">
    <property type="component" value="Unassembled WGS sequence"/>
</dbReference>
<dbReference type="Pfam" id="PF02897">
    <property type="entry name" value="Peptidase_S9_N"/>
    <property type="match status" value="1"/>
</dbReference>
<dbReference type="GO" id="GO:0006508">
    <property type="term" value="P:proteolysis"/>
    <property type="evidence" value="ECO:0007669"/>
    <property type="project" value="UniProtKB-KW"/>
</dbReference>
<evidence type="ECO:0000259" key="8">
    <source>
        <dbReference type="Pfam" id="PF02897"/>
    </source>
</evidence>
<reference evidence="9 10" key="1">
    <citation type="submission" date="2019-11" db="EMBL/GenBank/DDBJ databases">
        <title>Caenimonas koreensis gen. nov., sp. nov., isolated from activated sludge.</title>
        <authorList>
            <person name="Seung H.R."/>
        </authorList>
    </citation>
    <scope>NUCLEOTIDE SEQUENCE [LARGE SCALE GENOMIC DNA]</scope>
    <source>
        <strain evidence="9 10">EMB320</strain>
    </source>
</reference>
<feature type="signal peptide" evidence="6">
    <location>
        <begin position="1"/>
        <end position="26"/>
    </location>
</feature>
<feature type="domain" description="Peptidase S9A N-terminal" evidence="8">
    <location>
        <begin position="28"/>
        <end position="438"/>
    </location>
</feature>
<evidence type="ECO:0000313" key="10">
    <source>
        <dbReference type="Proteomes" id="UP000487350"/>
    </source>
</evidence>
<dbReference type="Gene3D" id="2.130.10.120">
    <property type="entry name" value="Prolyl oligopeptidase, N-terminal domain"/>
    <property type="match status" value="1"/>
</dbReference>
<comment type="caution">
    <text evidence="9">The sequence shown here is derived from an EMBL/GenBank/DDBJ whole genome shotgun (WGS) entry which is preliminary data.</text>
</comment>
<protein>
    <recommendedName>
        <fullName evidence="2">prolyl oligopeptidase</fullName>
        <ecNumber evidence="2">3.4.21.26</ecNumber>
    </recommendedName>
</protein>
<dbReference type="PRINTS" id="PR00862">
    <property type="entry name" value="PROLIGOPTASE"/>
</dbReference>
<keyword evidence="5" id="KW-0720">Serine protease</keyword>
<dbReference type="InterPro" id="IPR029058">
    <property type="entry name" value="AB_hydrolase_fold"/>
</dbReference>
<dbReference type="InterPro" id="IPR051167">
    <property type="entry name" value="Prolyl_oligopep/macrocyclase"/>
</dbReference>
<evidence type="ECO:0000256" key="4">
    <source>
        <dbReference type="ARBA" id="ARBA00022801"/>
    </source>
</evidence>
<dbReference type="GO" id="GO:0070012">
    <property type="term" value="F:oligopeptidase activity"/>
    <property type="evidence" value="ECO:0007669"/>
    <property type="project" value="TreeGrafter"/>
</dbReference>
<dbReference type="SUPFAM" id="SSF53474">
    <property type="entry name" value="alpha/beta-Hydrolases"/>
    <property type="match status" value="1"/>
</dbReference>
<dbReference type="OrthoDB" id="9801421at2"/>
<dbReference type="SUPFAM" id="SSF50993">
    <property type="entry name" value="Peptidase/esterase 'gauge' domain"/>
    <property type="match status" value="1"/>
</dbReference>
<dbReference type="PANTHER" id="PTHR42881:SF2">
    <property type="entry name" value="PROLYL ENDOPEPTIDASE"/>
    <property type="match status" value="1"/>
</dbReference>
<proteinExistence type="predicted"/>
<dbReference type="GO" id="GO:0004252">
    <property type="term" value="F:serine-type endopeptidase activity"/>
    <property type="evidence" value="ECO:0007669"/>
    <property type="project" value="UniProtKB-EC"/>
</dbReference>
<dbReference type="PANTHER" id="PTHR42881">
    <property type="entry name" value="PROLYL ENDOPEPTIDASE"/>
    <property type="match status" value="1"/>
</dbReference>
<feature type="chain" id="PRO_5032457834" description="prolyl oligopeptidase" evidence="6">
    <location>
        <begin position="27"/>
        <end position="726"/>
    </location>
</feature>
<keyword evidence="3" id="KW-0645">Protease</keyword>
<keyword evidence="4" id="KW-0378">Hydrolase</keyword>
<dbReference type="EMBL" id="WJBU01000005">
    <property type="protein sequence ID" value="MRD46893.1"/>
    <property type="molecule type" value="Genomic_DNA"/>
</dbReference>
<accession>A0A844B185</accession>
<evidence type="ECO:0000256" key="3">
    <source>
        <dbReference type="ARBA" id="ARBA00022670"/>
    </source>
</evidence>
<feature type="domain" description="Peptidase S9 prolyl oligopeptidase catalytic" evidence="7">
    <location>
        <begin position="507"/>
        <end position="721"/>
    </location>
</feature>
<dbReference type="EC" id="3.4.21.26" evidence="2"/>
<sequence>MTQWLFARRIVALASLCAGVALTAFAAPPVAPVRDTPQTYHGVTLHDPYRYMENVRDPEVKAWLLSQGTFARAALDRIAGRDKLEQRIAQLSAASGDTVRDLIRMPGERIFYLKRPARAKQARLMMRVGLHGAERLLVNPEVQAAQTGVPHSINYFVPSWDGQHVAFGMSAGGSEDASLYVLNVTTGKLLGAPIARVREPNVSWTPDSQFVSYNQLKVIGPEDAETETYLDSRVMLLKVGAPEASARAVFGPTVTPQLGLARLDVGSLLFTPGSPWVVARTTDTTLPEGSLFVAKVSELERGGAVAWRQVASFEDRVVDIELRGDDLYMRTFKGAPRYKVMKLDLRTPVLANAVDVAQAPQDGVIEGFALTRDGLIAAVRESTAIGLRRYPAGDREGRAMKMPFVGAAGLLADPAHVYGDVLYSMSGWTQPERIFQLNGEVSVDTRLQRVSTGSALTGVVVEEYKVPSHDGALVPMTVLYRKGLKRDGSNPTLLDGYGAYGFSETAHFDPASMAWLERGGVLAFANVRGSGVYGEPWRAAGFKSTKPNTWKDGIACAQYLIAQGFASPRTLAVTGGSAGGIFAGRVVTTAPQLFAAAVFNVGTMDSIRSEESANGITNISEFGTVKKPDEFRALLEMSTYHHIQDATAYPAVMFVHGLNDPRVEVWESAKAAARFQAATASAKPVLLRLDAQAGHGIGSTATQRHAMRADIYSFLLWQMGKTQQAP</sequence>